<evidence type="ECO:0000313" key="3">
    <source>
        <dbReference type="Proteomes" id="UP000886998"/>
    </source>
</evidence>
<feature type="region of interest" description="Disordered" evidence="1">
    <location>
        <begin position="57"/>
        <end position="96"/>
    </location>
</feature>
<proteinExistence type="predicted"/>
<gene>
    <name evidence="2" type="ORF">TNIN_241971</name>
</gene>
<dbReference type="AlphaFoldDB" id="A0A8X7CKJ3"/>
<comment type="caution">
    <text evidence="2">The sequence shown here is derived from an EMBL/GenBank/DDBJ whole genome shotgun (WGS) entry which is preliminary data.</text>
</comment>
<dbReference type="EMBL" id="BMAV01021958">
    <property type="protein sequence ID" value="GFY76459.1"/>
    <property type="molecule type" value="Genomic_DNA"/>
</dbReference>
<feature type="compositionally biased region" description="Basic and acidic residues" evidence="1">
    <location>
        <begin position="57"/>
        <end position="68"/>
    </location>
</feature>
<reference evidence="2" key="1">
    <citation type="submission" date="2020-08" db="EMBL/GenBank/DDBJ databases">
        <title>Multicomponent nature underlies the extraordinary mechanical properties of spider dragline silk.</title>
        <authorList>
            <person name="Kono N."/>
            <person name="Nakamura H."/>
            <person name="Mori M."/>
            <person name="Yoshida Y."/>
            <person name="Ohtoshi R."/>
            <person name="Malay A.D."/>
            <person name="Moran D.A.P."/>
            <person name="Tomita M."/>
            <person name="Numata K."/>
            <person name="Arakawa K."/>
        </authorList>
    </citation>
    <scope>NUCLEOTIDE SEQUENCE</scope>
</reference>
<dbReference type="Proteomes" id="UP000886998">
    <property type="component" value="Unassembled WGS sequence"/>
</dbReference>
<evidence type="ECO:0000256" key="1">
    <source>
        <dbReference type="SAM" id="MobiDB-lite"/>
    </source>
</evidence>
<evidence type="ECO:0000313" key="2">
    <source>
        <dbReference type="EMBL" id="GFY76459.1"/>
    </source>
</evidence>
<keyword evidence="3" id="KW-1185">Reference proteome</keyword>
<name>A0A8X7CKJ3_9ARAC</name>
<sequence length="133" mass="15984">MAKCLWYRTTAPFVKRFGFSPCGIGEILYALEGSWNFTHKERMAKLVIKFREMQTESHQQLEKPEKYGLSKHQQQRQKQNVLENRTKKQRRNTSTKQKIYEDMNIDLRMEGWLWHLTFAPRIRGSGVLRKKDH</sequence>
<organism evidence="2 3">
    <name type="scientific">Trichonephila inaurata madagascariensis</name>
    <dbReference type="NCBI Taxonomy" id="2747483"/>
    <lineage>
        <taxon>Eukaryota</taxon>
        <taxon>Metazoa</taxon>
        <taxon>Ecdysozoa</taxon>
        <taxon>Arthropoda</taxon>
        <taxon>Chelicerata</taxon>
        <taxon>Arachnida</taxon>
        <taxon>Araneae</taxon>
        <taxon>Araneomorphae</taxon>
        <taxon>Entelegynae</taxon>
        <taxon>Araneoidea</taxon>
        <taxon>Nephilidae</taxon>
        <taxon>Trichonephila</taxon>
        <taxon>Trichonephila inaurata</taxon>
    </lineage>
</organism>
<accession>A0A8X7CKJ3</accession>
<protein>
    <submittedName>
        <fullName evidence="2">Uncharacterized protein</fullName>
    </submittedName>
</protein>